<evidence type="ECO:0000256" key="3">
    <source>
        <dbReference type="ARBA" id="ARBA00012438"/>
    </source>
</evidence>
<feature type="transmembrane region" description="Helical" evidence="10">
    <location>
        <begin position="9"/>
        <end position="35"/>
    </location>
</feature>
<evidence type="ECO:0000313" key="13">
    <source>
        <dbReference type="Proteomes" id="UP001266357"/>
    </source>
</evidence>
<evidence type="ECO:0000256" key="6">
    <source>
        <dbReference type="ARBA" id="ARBA00022692"/>
    </source>
</evidence>
<reference evidence="12 13" key="1">
    <citation type="submission" date="2023-09" db="EMBL/GenBank/DDBJ databases">
        <authorList>
            <person name="Rey-Velasco X."/>
        </authorList>
    </citation>
    <scope>NUCLEOTIDE SEQUENCE [LARGE SCALE GENOMIC DNA]</scope>
    <source>
        <strain evidence="12 13">W431</strain>
    </source>
</reference>
<evidence type="ECO:0000256" key="2">
    <source>
        <dbReference type="ARBA" id="ARBA00004141"/>
    </source>
</evidence>
<keyword evidence="5" id="KW-0808">Transferase</keyword>
<dbReference type="SMART" id="SM00388">
    <property type="entry name" value="HisKA"/>
    <property type="match status" value="1"/>
</dbReference>
<feature type="domain" description="Histidine kinase" evidence="11">
    <location>
        <begin position="218"/>
        <end position="412"/>
    </location>
</feature>
<dbReference type="GO" id="GO:0016301">
    <property type="term" value="F:kinase activity"/>
    <property type="evidence" value="ECO:0007669"/>
    <property type="project" value="UniProtKB-KW"/>
</dbReference>
<dbReference type="CDD" id="cd00075">
    <property type="entry name" value="HATPase"/>
    <property type="match status" value="1"/>
</dbReference>
<feature type="transmembrane region" description="Helical" evidence="10">
    <location>
        <begin position="135"/>
        <end position="155"/>
    </location>
</feature>
<accession>A0ABU3A574</accession>
<dbReference type="RefSeq" id="WP_311584113.1">
    <property type="nucleotide sequence ID" value="NZ_JAVRIF010000010.1"/>
</dbReference>
<name>A0ABU3A574_9GAMM</name>
<comment type="subcellular location">
    <subcellularLocation>
        <location evidence="2">Membrane</location>
        <topology evidence="2">Multi-pass membrane protein</topology>
    </subcellularLocation>
</comment>
<keyword evidence="13" id="KW-1185">Reference proteome</keyword>
<gene>
    <name evidence="12" type="ORF">RM573_15600</name>
</gene>
<evidence type="ECO:0000256" key="7">
    <source>
        <dbReference type="ARBA" id="ARBA00022777"/>
    </source>
</evidence>
<keyword evidence="6 10" id="KW-0812">Transmembrane</keyword>
<evidence type="ECO:0000256" key="10">
    <source>
        <dbReference type="SAM" id="Phobius"/>
    </source>
</evidence>
<dbReference type="CDD" id="cd00082">
    <property type="entry name" value="HisKA"/>
    <property type="match status" value="1"/>
</dbReference>
<dbReference type="Pfam" id="PF00512">
    <property type="entry name" value="HisKA"/>
    <property type="match status" value="1"/>
</dbReference>
<keyword evidence="8 10" id="KW-1133">Transmembrane helix</keyword>
<dbReference type="PANTHER" id="PTHR45528">
    <property type="entry name" value="SENSOR HISTIDINE KINASE CPXA"/>
    <property type="match status" value="1"/>
</dbReference>
<evidence type="ECO:0000259" key="11">
    <source>
        <dbReference type="PROSITE" id="PS50109"/>
    </source>
</evidence>
<dbReference type="InterPro" id="IPR036890">
    <property type="entry name" value="HATPase_C_sf"/>
</dbReference>
<evidence type="ECO:0000256" key="4">
    <source>
        <dbReference type="ARBA" id="ARBA00022553"/>
    </source>
</evidence>
<organism evidence="12 13">
    <name type="scientific">Thalassotalea castellviae</name>
    <dbReference type="NCBI Taxonomy" id="3075612"/>
    <lineage>
        <taxon>Bacteria</taxon>
        <taxon>Pseudomonadati</taxon>
        <taxon>Pseudomonadota</taxon>
        <taxon>Gammaproteobacteria</taxon>
        <taxon>Alteromonadales</taxon>
        <taxon>Colwelliaceae</taxon>
        <taxon>Thalassotalea</taxon>
    </lineage>
</organism>
<evidence type="ECO:0000256" key="9">
    <source>
        <dbReference type="ARBA" id="ARBA00023136"/>
    </source>
</evidence>
<comment type="caution">
    <text evidence="12">The sequence shown here is derived from an EMBL/GenBank/DDBJ whole genome shotgun (WGS) entry which is preliminary data.</text>
</comment>
<dbReference type="Gene3D" id="1.10.287.130">
    <property type="match status" value="1"/>
</dbReference>
<evidence type="ECO:0000256" key="8">
    <source>
        <dbReference type="ARBA" id="ARBA00022989"/>
    </source>
</evidence>
<dbReference type="InterPro" id="IPR005467">
    <property type="entry name" value="His_kinase_dom"/>
</dbReference>
<proteinExistence type="predicted"/>
<dbReference type="Gene3D" id="3.30.565.10">
    <property type="entry name" value="Histidine kinase-like ATPase, C-terminal domain"/>
    <property type="match status" value="1"/>
</dbReference>
<dbReference type="InterPro" id="IPR036097">
    <property type="entry name" value="HisK_dim/P_sf"/>
</dbReference>
<dbReference type="InterPro" id="IPR003661">
    <property type="entry name" value="HisK_dim/P_dom"/>
</dbReference>
<keyword evidence="9 10" id="KW-0472">Membrane</keyword>
<dbReference type="PROSITE" id="PS50109">
    <property type="entry name" value="HIS_KIN"/>
    <property type="match status" value="1"/>
</dbReference>
<sequence>MMTSIKHRVFFYFGSFTVLLSLIFFGLLILMAYMVEDELIDKLLHTEAENIRQHYQANSTIISPSYQFMRLYSNNNQLPETVQARLKISPKATEIFTATDNHFHLTYISLNQDTPHILLANVTPLLVVTNMSKNLSVVFTGVFCLFLLLAMFFAYKISKQTVKPVIDLAHQLKLQQQETETYQFPHYPFEIGYLSKTLEENLNKLQQALNREKHFTRDVSHELRTPLTVLKNAIALAEQRPLSQQDINHIKKANQDIENTINVLFMLARTSSMNMERCELNSMIEQAILNNYQTIEAHKMSINVAIDEQVFIQTNPHLFKLLMNNLINNAIEHSSEKLLNIEFKNNELTFSNALLSNVNEPESLFKSGVKNENSEGIGQGLFLIYRIVEVFNWSVNIQSQPQCFYISIKLKN</sequence>
<keyword evidence="7 12" id="KW-0418">Kinase</keyword>
<dbReference type="InterPro" id="IPR050398">
    <property type="entry name" value="HssS/ArlS-like"/>
</dbReference>
<dbReference type="EMBL" id="JAVRIF010000010">
    <property type="protein sequence ID" value="MDT0605028.1"/>
    <property type="molecule type" value="Genomic_DNA"/>
</dbReference>
<evidence type="ECO:0000313" key="12">
    <source>
        <dbReference type="EMBL" id="MDT0605028.1"/>
    </source>
</evidence>
<dbReference type="SUPFAM" id="SSF55874">
    <property type="entry name" value="ATPase domain of HSP90 chaperone/DNA topoisomerase II/histidine kinase"/>
    <property type="match status" value="1"/>
</dbReference>
<dbReference type="Proteomes" id="UP001266357">
    <property type="component" value="Unassembled WGS sequence"/>
</dbReference>
<evidence type="ECO:0000256" key="1">
    <source>
        <dbReference type="ARBA" id="ARBA00000085"/>
    </source>
</evidence>
<dbReference type="PANTHER" id="PTHR45528:SF12">
    <property type="entry name" value="SENSOR HISTIDINE KINASE ARSS"/>
    <property type="match status" value="1"/>
</dbReference>
<dbReference type="SUPFAM" id="SSF47384">
    <property type="entry name" value="Homodimeric domain of signal transducing histidine kinase"/>
    <property type="match status" value="1"/>
</dbReference>
<protein>
    <recommendedName>
        <fullName evidence="3">histidine kinase</fullName>
        <ecNumber evidence="3">2.7.13.3</ecNumber>
    </recommendedName>
</protein>
<evidence type="ECO:0000256" key="5">
    <source>
        <dbReference type="ARBA" id="ARBA00022679"/>
    </source>
</evidence>
<comment type="catalytic activity">
    <reaction evidence="1">
        <text>ATP + protein L-histidine = ADP + protein N-phospho-L-histidine.</text>
        <dbReference type="EC" id="2.7.13.3"/>
    </reaction>
</comment>
<dbReference type="EC" id="2.7.13.3" evidence="3"/>
<keyword evidence="4" id="KW-0597">Phosphoprotein</keyword>